<evidence type="ECO:0000313" key="1">
    <source>
        <dbReference type="EMBL" id="KAF3524628.1"/>
    </source>
</evidence>
<comment type="caution">
    <text evidence="1">The sequence shown here is derived from an EMBL/GenBank/DDBJ whole genome shotgun (WGS) entry which is preliminary data.</text>
</comment>
<dbReference type="EMBL" id="QGKX02001347">
    <property type="protein sequence ID" value="KAF3524628.1"/>
    <property type="molecule type" value="Genomic_DNA"/>
</dbReference>
<reference evidence="1" key="1">
    <citation type="submission" date="2019-12" db="EMBL/GenBank/DDBJ databases">
        <title>Genome sequencing and annotation of Brassica cretica.</title>
        <authorList>
            <person name="Studholme D.J."/>
            <person name="Sarris P."/>
        </authorList>
    </citation>
    <scope>NUCLEOTIDE SEQUENCE</scope>
    <source>
        <strain evidence="1">PFS-109/04</strain>
        <tissue evidence="1">Leaf</tissue>
    </source>
</reference>
<protein>
    <submittedName>
        <fullName evidence="1">Uncharacterized protein</fullName>
    </submittedName>
</protein>
<organism evidence="1 2">
    <name type="scientific">Brassica cretica</name>
    <name type="common">Mustard</name>
    <dbReference type="NCBI Taxonomy" id="69181"/>
    <lineage>
        <taxon>Eukaryota</taxon>
        <taxon>Viridiplantae</taxon>
        <taxon>Streptophyta</taxon>
        <taxon>Embryophyta</taxon>
        <taxon>Tracheophyta</taxon>
        <taxon>Spermatophyta</taxon>
        <taxon>Magnoliopsida</taxon>
        <taxon>eudicotyledons</taxon>
        <taxon>Gunneridae</taxon>
        <taxon>Pentapetalae</taxon>
        <taxon>rosids</taxon>
        <taxon>malvids</taxon>
        <taxon>Brassicales</taxon>
        <taxon>Brassicaceae</taxon>
        <taxon>Brassiceae</taxon>
        <taxon>Brassica</taxon>
    </lineage>
</organism>
<accession>A0A8S9PTJ8</accession>
<name>A0A8S9PTJ8_BRACR</name>
<dbReference type="Proteomes" id="UP000712600">
    <property type="component" value="Unassembled WGS sequence"/>
</dbReference>
<proteinExistence type="predicted"/>
<dbReference type="AlphaFoldDB" id="A0A8S9PTJ8"/>
<sequence length="69" mass="7712">MELMTAMKAVDQRHDGGVAAVTGLTFRCVALDKDNRPDAKEIVGEIRRIKNCTRTCECEDGMAKNWLLD</sequence>
<evidence type="ECO:0000313" key="2">
    <source>
        <dbReference type="Proteomes" id="UP000712600"/>
    </source>
</evidence>
<gene>
    <name evidence="1" type="ORF">F2Q69_00051250</name>
</gene>